<gene>
    <name evidence="1" type="ORF">CPELLU_LOCUS8134</name>
</gene>
<proteinExistence type="predicted"/>
<dbReference type="EMBL" id="CAJVQA010005664">
    <property type="protein sequence ID" value="CAG8625477.1"/>
    <property type="molecule type" value="Genomic_DNA"/>
</dbReference>
<keyword evidence="2" id="KW-1185">Reference proteome</keyword>
<dbReference type="AlphaFoldDB" id="A0A9N9D7N9"/>
<evidence type="ECO:0000313" key="1">
    <source>
        <dbReference type="EMBL" id="CAG8625477.1"/>
    </source>
</evidence>
<comment type="caution">
    <text evidence="1">The sequence shown here is derived from an EMBL/GenBank/DDBJ whole genome shotgun (WGS) entry which is preliminary data.</text>
</comment>
<sequence length="50" mass="5800">MFKESKRIISAVLFEADESFTFEHLLCQTDSDYISEKIVKVDVQPKSMNT</sequence>
<accession>A0A9N9D7N9</accession>
<dbReference type="OrthoDB" id="10502690at2759"/>
<dbReference type="Proteomes" id="UP000789759">
    <property type="component" value="Unassembled WGS sequence"/>
</dbReference>
<name>A0A9N9D7N9_9GLOM</name>
<organism evidence="1 2">
    <name type="scientific">Cetraspora pellucida</name>
    <dbReference type="NCBI Taxonomy" id="1433469"/>
    <lineage>
        <taxon>Eukaryota</taxon>
        <taxon>Fungi</taxon>
        <taxon>Fungi incertae sedis</taxon>
        <taxon>Mucoromycota</taxon>
        <taxon>Glomeromycotina</taxon>
        <taxon>Glomeromycetes</taxon>
        <taxon>Diversisporales</taxon>
        <taxon>Gigasporaceae</taxon>
        <taxon>Cetraspora</taxon>
    </lineage>
</organism>
<reference evidence="1" key="1">
    <citation type="submission" date="2021-06" db="EMBL/GenBank/DDBJ databases">
        <authorList>
            <person name="Kallberg Y."/>
            <person name="Tangrot J."/>
            <person name="Rosling A."/>
        </authorList>
    </citation>
    <scope>NUCLEOTIDE SEQUENCE</scope>
    <source>
        <strain evidence="1">FL966</strain>
    </source>
</reference>
<evidence type="ECO:0000313" key="2">
    <source>
        <dbReference type="Proteomes" id="UP000789759"/>
    </source>
</evidence>
<protein>
    <submittedName>
        <fullName evidence="1">1579_t:CDS:1</fullName>
    </submittedName>
</protein>